<gene>
    <name evidence="1" type="ORF">QLX08_006531</name>
</gene>
<organism evidence="1 2">
    <name type="scientific">Tetragonisca angustula</name>
    <dbReference type="NCBI Taxonomy" id="166442"/>
    <lineage>
        <taxon>Eukaryota</taxon>
        <taxon>Metazoa</taxon>
        <taxon>Ecdysozoa</taxon>
        <taxon>Arthropoda</taxon>
        <taxon>Hexapoda</taxon>
        <taxon>Insecta</taxon>
        <taxon>Pterygota</taxon>
        <taxon>Neoptera</taxon>
        <taxon>Endopterygota</taxon>
        <taxon>Hymenoptera</taxon>
        <taxon>Apocrita</taxon>
        <taxon>Aculeata</taxon>
        <taxon>Apoidea</taxon>
        <taxon>Anthophila</taxon>
        <taxon>Apidae</taxon>
        <taxon>Tetragonisca</taxon>
    </lineage>
</organism>
<name>A0AAW0ZTW1_9HYME</name>
<accession>A0AAW0ZTW1</accession>
<keyword evidence="2" id="KW-1185">Reference proteome</keyword>
<reference evidence="1 2" key="1">
    <citation type="submission" date="2024-05" db="EMBL/GenBank/DDBJ databases">
        <title>The nuclear and mitochondrial genome assemblies of Tetragonisca angustula (Apidae: Meliponini), a tiny yet remarkable pollinator in the Neotropics.</title>
        <authorList>
            <person name="Ferrari R."/>
            <person name="Ricardo P.C."/>
            <person name="Dias F.C."/>
            <person name="Araujo N.S."/>
            <person name="Soares D.O."/>
            <person name="Zhou Q.-S."/>
            <person name="Zhu C.-D."/>
            <person name="Coutinho L."/>
            <person name="Airas M.C."/>
            <person name="Batista T.M."/>
        </authorList>
    </citation>
    <scope>NUCLEOTIDE SEQUENCE [LARGE SCALE GENOMIC DNA]</scope>
    <source>
        <strain evidence="1">ASF017062</strain>
        <tissue evidence="1">Abdomen</tissue>
    </source>
</reference>
<protein>
    <submittedName>
        <fullName evidence="1">Uncharacterized protein</fullName>
    </submittedName>
</protein>
<sequence length="75" mass="8657">MRTRKLDACNFATINGHERKEEQKIRIVRCSDTAKKTTENNRSTVTNKEDELSRVWNRIHAAELGQKGMSIVLNN</sequence>
<dbReference type="EMBL" id="JAWNGG020000119">
    <property type="protein sequence ID" value="KAK9300934.1"/>
    <property type="molecule type" value="Genomic_DNA"/>
</dbReference>
<dbReference type="Proteomes" id="UP001432146">
    <property type="component" value="Unassembled WGS sequence"/>
</dbReference>
<evidence type="ECO:0000313" key="1">
    <source>
        <dbReference type="EMBL" id="KAK9300934.1"/>
    </source>
</evidence>
<comment type="caution">
    <text evidence="1">The sequence shown here is derived from an EMBL/GenBank/DDBJ whole genome shotgun (WGS) entry which is preliminary data.</text>
</comment>
<proteinExistence type="predicted"/>
<evidence type="ECO:0000313" key="2">
    <source>
        <dbReference type="Proteomes" id="UP001432146"/>
    </source>
</evidence>
<dbReference type="AlphaFoldDB" id="A0AAW0ZTW1"/>